<dbReference type="PANTHER" id="PTHR31075:SF2">
    <property type="entry name" value="CENTROSOMAL PROTEIN OF 85 KDA-LIKE"/>
    <property type="match status" value="1"/>
</dbReference>
<dbReference type="Proteomes" id="UP000002281">
    <property type="component" value="Chromosome 10"/>
</dbReference>
<dbReference type="AlphaFoldDB" id="F6PYF6"/>
<reference evidence="4" key="2">
    <citation type="submission" date="2025-08" db="UniProtKB">
        <authorList>
            <consortium name="Ensembl"/>
        </authorList>
    </citation>
    <scope>IDENTIFICATION</scope>
    <source>
        <strain evidence="4">Thoroughbred</strain>
    </source>
</reference>
<name>F6PYF6_HORSE</name>
<evidence type="ECO:0000313" key="5">
    <source>
        <dbReference type="Proteomes" id="UP000002281"/>
    </source>
</evidence>
<accession>F6PYF6</accession>
<reference evidence="4" key="3">
    <citation type="submission" date="2025-09" db="UniProtKB">
        <authorList>
            <consortium name="Ensembl"/>
        </authorList>
    </citation>
    <scope>IDENTIFICATION</scope>
    <source>
        <strain evidence="4">Thoroughbred</strain>
    </source>
</reference>
<feature type="region of interest" description="Disordered" evidence="2">
    <location>
        <begin position="1"/>
        <end position="90"/>
    </location>
</feature>
<feature type="region of interest" description="Disordered" evidence="2">
    <location>
        <begin position="102"/>
        <end position="128"/>
    </location>
</feature>
<proteinExistence type="predicted"/>
<evidence type="ECO:0000259" key="3">
    <source>
        <dbReference type="Pfam" id="PF24555"/>
    </source>
</evidence>
<dbReference type="ExpressionAtlas" id="F6PYF6">
    <property type="expression patterns" value="baseline"/>
</dbReference>
<evidence type="ECO:0000256" key="2">
    <source>
        <dbReference type="SAM" id="MobiDB-lite"/>
    </source>
</evidence>
<dbReference type="Bgee" id="ENSECAG00000012601">
    <property type="expression patterns" value="Expressed in triceps brachii and 23 other cell types or tissues"/>
</dbReference>
<dbReference type="HOGENOM" id="CLU_020103_1_0_1"/>
<dbReference type="Pfam" id="PF24555">
    <property type="entry name" value="CC4_CEP85"/>
    <property type="match status" value="1"/>
</dbReference>
<keyword evidence="1" id="KW-0175">Coiled coil</keyword>
<feature type="domain" description="Centrosomal protein of 85 kDa-like CC4 coiled-coil" evidence="3">
    <location>
        <begin position="557"/>
        <end position="633"/>
    </location>
</feature>
<dbReference type="VGNC" id="VGNC:16431">
    <property type="gene designation" value="CEP85L"/>
</dbReference>
<feature type="coiled-coil region" evidence="1">
    <location>
        <begin position="553"/>
        <end position="629"/>
    </location>
</feature>
<dbReference type="Ensembl" id="ENSECAT00000013196.3">
    <property type="protein sequence ID" value="ENSECAP00000010452.3"/>
    <property type="gene ID" value="ENSECAG00000012601.3"/>
</dbReference>
<feature type="compositionally biased region" description="Polar residues" evidence="2">
    <location>
        <begin position="61"/>
        <end position="75"/>
    </location>
</feature>
<feature type="compositionally biased region" description="Basic and acidic residues" evidence="2">
    <location>
        <begin position="178"/>
        <end position="188"/>
    </location>
</feature>
<dbReference type="GeneTree" id="ENSGT00620000087993"/>
<evidence type="ECO:0000313" key="6">
    <source>
        <dbReference type="VGNC" id="VGNC:16431"/>
    </source>
</evidence>
<evidence type="ECO:0000256" key="1">
    <source>
        <dbReference type="SAM" id="Coils"/>
    </source>
</evidence>
<keyword evidence="5" id="KW-1185">Reference proteome</keyword>
<protein>
    <submittedName>
        <fullName evidence="4">Centrosomal protein 85 like</fullName>
    </submittedName>
</protein>
<dbReference type="InterPro" id="IPR058190">
    <property type="entry name" value="CC4_CEP85"/>
</dbReference>
<dbReference type="InterPro" id="IPR040210">
    <property type="entry name" value="Cep85/Cep85L"/>
</dbReference>
<sequence>MWGRFLAPEAGGRDSPGGARSFPAGPDYSSSAWLPGNEPLWQATSVPSNHRNNHIRRHSIASDSGDTGIGTSCSDSVEDHSTSSGTLSFKPSRSLVTLPTAHVMPSNSSASVSKHRESLTSDGSKWSTSLMQTLGNHSRGEQDSSLDMKDFRPLRKWSSLSKLTAPDNYSQSGGVNTEESRSGLEKTGRGKALTSQLRTIGPSCLHDSMEMLKLEDKEISKKRSSTLDCKYKFESCNKEDFRAASSTLRRQTLDMTYSALPESKPIMTSSETFEPPKYLMLGQQAVGGVPIQPSVRTQMWLTEQLRTNPLEGRTTEDSYSLAPWQQQHIEEFRPESESPMQVLTGSSRQTYSPSGYQDFSKWESVLKIKEGLLRQKEIVIDRQKQQITHLHERIRDNELRAQHAMLGHYVSCEDSYVASLQPQYENTSLQSSFSDQSVSPSQQEELEQKLASTEKEVLQLNQFLKQRISQFSEEKKKLEEKLQVLEEKNKNLQEALIDTEKKLEETKKQYQEKEAQLICQKKKEKELVTTVQSLQQKVERCLEDGIRLPMLDAKQLQNENENLREQNENASKIIDSQQDEIDRMILEIQSMQGKLSKEKLTTQKMMEELEKKERNLQRLTKTLLDNQRQTEESCCLLDQGQEADQSRQQALLSKRPLFDLSVIDQLFKEMSYCLFDLKALCSILNQRAQGKEPNLSLLLGIRSMNCSVEETENDHSPETLTKKLSDVCQLRRDIDELRTTISDRYAQDMGDSCVTQ</sequence>
<reference evidence="4 5" key="1">
    <citation type="journal article" date="2009" name="Science">
        <title>Genome sequence, comparative analysis, and population genetics of the domestic horse.</title>
        <authorList>
            <consortium name="Broad Institute Genome Sequencing Platform"/>
            <consortium name="Broad Institute Whole Genome Assembly Team"/>
            <person name="Wade C.M."/>
            <person name="Giulotto E."/>
            <person name="Sigurdsson S."/>
            <person name="Zoli M."/>
            <person name="Gnerre S."/>
            <person name="Imsland F."/>
            <person name="Lear T.L."/>
            <person name="Adelson D.L."/>
            <person name="Bailey E."/>
            <person name="Bellone R.R."/>
            <person name="Bloecker H."/>
            <person name="Distl O."/>
            <person name="Edgar R.C."/>
            <person name="Garber M."/>
            <person name="Leeb T."/>
            <person name="Mauceli E."/>
            <person name="MacLeod J.N."/>
            <person name="Penedo M.C.T."/>
            <person name="Raison J.M."/>
            <person name="Sharpe T."/>
            <person name="Vogel J."/>
            <person name="Andersson L."/>
            <person name="Antczak D.F."/>
            <person name="Biagi T."/>
            <person name="Binns M.M."/>
            <person name="Chowdhary B.P."/>
            <person name="Coleman S.J."/>
            <person name="Della Valle G."/>
            <person name="Fryc S."/>
            <person name="Guerin G."/>
            <person name="Hasegawa T."/>
            <person name="Hill E.W."/>
            <person name="Jurka J."/>
            <person name="Kiialainen A."/>
            <person name="Lindgren G."/>
            <person name="Liu J."/>
            <person name="Magnani E."/>
            <person name="Mickelson J.R."/>
            <person name="Murray J."/>
            <person name="Nergadze S.G."/>
            <person name="Onofrio R."/>
            <person name="Pedroni S."/>
            <person name="Piras M.F."/>
            <person name="Raudsepp T."/>
            <person name="Rocchi M."/>
            <person name="Roeed K.H."/>
            <person name="Ryder O.A."/>
            <person name="Searle S."/>
            <person name="Skow L."/>
            <person name="Swinburne J.E."/>
            <person name="Syvaenen A.C."/>
            <person name="Tozaki T."/>
            <person name="Valberg S.J."/>
            <person name="Vaudin M."/>
            <person name="White J.R."/>
            <person name="Zody M.C."/>
            <person name="Lander E.S."/>
            <person name="Lindblad-Toh K."/>
        </authorList>
    </citation>
    <scope>NUCLEOTIDE SEQUENCE [LARGE SCALE GENOMIC DNA]</scope>
    <source>
        <strain evidence="4 5">Thoroughbred</strain>
    </source>
</reference>
<gene>
    <name evidence="4 6" type="primary">CEP85L</name>
</gene>
<feature type="compositionally biased region" description="Polar residues" evidence="2">
    <location>
        <begin position="165"/>
        <end position="177"/>
    </location>
</feature>
<feature type="region of interest" description="Disordered" evidence="2">
    <location>
        <begin position="165"/>
        <end position="193"/>
    </location>
</feature>
<evidence type="ECO:0000313" key="4">
    <source>
        <dbReference type="Ensembl" id="ENSECAP00000010452.3"/>
    </source>
</evidence>
<feature type="coiled-coil region" evidence="1">
    <location>
        <begin position="443"/>
        <end position="523"/>
    </location>
</feature>
<organism evidence="4 5">
    <name type="scientific">Equus caballus</name>
    <name type="common">Horse</name>
    <dbReference type="NCBI Taxonomy" id="9796"/>
    <lineage>
        <taxon>Eukaryota</taxon>
        <taxon>Metazoa</taxon>
        <taxon>Chordata</taxon>
        <taxon>Craniata</taxon>
        <taxon>Vertebrata</taxon>
        <taxon>Euteleostomi</taxon>
        <taxon>Mammalia</taxon>
        <taxon>Eutheria</taxon>
        <taxon>Laurasiatheria</taxon>
        <taxon>Perissodactyla</taxon>
        <taxon>Equidae</taxon>
        <taxon>Equus</taxon>
    </lineage>
</organism>
<dbReference type="PANTHER" id="PTHR31075">
    <property type="entry name" value="CENTROSOMAL PROTEIN OF 85 KDA"/>
    <property type="match status" value="1"/>
</dbReference>